<dbReference type="Pfam" id="PF13302">
    <property type="entry name" value="Acetyltransf_3"/>
    <property type="match status" value="1"/>
</dbReference>
<sequence>MSPARREAAPDAAAMQRRWRALVDERLPEAAASRGDWPVRLNHCFARILLDNACGGPWRESVAPPAWANMPPARLAAALALGEAVLRGEADLAELNRRSLAWRGRLRSAAAPPELAGPGFRLRRWRREDDAPFAALNADPAVMRFFPALKSRRESEAEARALDRRFEQDGFGPWVLEAEGTFVGFVGCWRPVRPLPFAAVPGHVVEIGWRLARSAWGRGLATRGARLALADAFGRCGLPEVVAYTAVLNRASQRVMERLGMERIEEFAHPALVEGDPLRPHVVYRLSAARFAGSAVRFAGGTVHSAAGAATVASGGDR</sequence>
<proteinExistence type="predicted"/>
<name>B8IBT0_METNO</name>
<dbReference type="SUPFAM" id="SSF55729">
    <property type="entry name" value="Acyl-CoA N-acyltransferases (Nat)"/>
    <property type="match status" value="1"/>
</dbReference>
<organism evidence="2 3">
    <name type="scientific">Methylobacterium nodulans (strain LMG 21967 / CNCM I-2342 / ORS 2060)</name>
    <dbReference type="NCBI Taxonomy" id="460265"/>
    <lineage>
        <taxon>Bacteria</taxon>
        <taxon>Pseudomonadati</taxon>
        <taxon>Pseudomonadota</taxon>
        <taxon>Alphaproteobacteria</taxon>
        <taxon>Hyphomicrobiales</taxon>
        <taxon>Methylobacteriaceae</taxon>
        <taxon>Methylobacterium</taxon>
    </lineage>
</organism>
<evidence type="ECO:0000259" key="1">
    <source>
        <dbReference type="PROSITE" id="PS51186"/>
    </source>
</evidence>
<gene>
    <name evidence="2" type="ordered locus">Mnod_4466</name>
</gene>
<dbReference type="PANTHER" id="PTHR43792:SF1">
    <property type="entry name" value="N-ACETYLTRANSFERASE DOMAIN-CONTAINING PROTEIN"/>
    <property type="match status" value="1"/>
</dbReference>
<feature type="domain" description="N-acetyltransferase" evidence="1">
    <location>
        <begin position="120"/>
        <end position="289"/>
    </location>
</feature>
<dbReference type="KEGG" id="mno:Mnod_4466"/>
<dbReference type="GO" id="GO:0016747">
    <property type="term" value="F:acyltransferase activity, transferring groups other than amino-acyl groups"/>
    <property type="evidence" value="ECO:0007669"/>
    <property type="project" value="InterPro"/>
</dbReference>
<dbReference type="PANTHER" id="PTHR43792">
    <property type="entry name" value="GNAT FAMILY, PUTATIVE (AFU_ORTHOLOGUE AFUA_3G00765)-RELATED-RELATED"/>
    <property type="match status" value="1"/>
</dbReference>
<dbReference type="InterPro" id="IPR016181">
    <property type="entry name" value="Acyl_CoA_acyltransferase"/>
</dbReference>
<reference evidence="2 3" key="1">
    <citation type="submission" date="2009-01" db="EMBL/GenBank/DDBJ databases">
        <title>Complete sequence of chromosome of Methylobacterium nodulans ORS 2060.</title>
        <authorList>
            <consortium name="US DOE Joint Genome Institute"/>
            <person name="Lucas S."/>
            <person name="Copeland A."/>
            <person name="Lapidus A."/>
            <person name="Glavina del Rio T."/>
            <person name="Dalin E."/>
            <person name="Tice H."/>
            <person name="Bruce D."/>
            <person name="Goodwin L."/>
            <person name="Pitluck S."/>
            <person name="Sims D."/>
            <person name="Brettin T."/>
            <person name="Detter J.C."/>
            <person name="Han C."/>
            <person name="Larimer F."/>
            <person name="Land M."/>
            <person name="Hauser L."/>
            <person name="Kyrpides N."/>
            <person name="Ivanova N."/>
            <person name="Marx C.J."/>
            <person name="Richardson P."/>
        </authorList>
    </citation>
    <scope>NUCLEOTIDE SEQUENCE [LARGE SCALE GENOMIC DNA]</scope>
    <source>
        <strain evidence="3">LMG 21967 / CNCM I-2342 / ORS 2060</strain>
    </source>
</reference>
<accession>B8IBT0</accession>
<dbReference type="Proteomes" id="UP000008207">
    <property type="component" value="Chromosome"/>
</dbReference>
<evidence type="ECO:0000313" key="2">
    <source>
        <dbReference type="EMBL" id="ACL59334.1"/>
    </source>
</evidence>
<keyword evidence="2" id="KW-0808">Transferase</keyword>
<evidence type="ECO:0000313" key="3">
    <source>
        <dbReference type="Proteomes" id="UP000008207"/>
    </source>
</evidence>
<dbReference type="HOGENOM" id="CLU_873793_0_0_5"/>
<dbReference type="InterPro" id="IPR051531">
    <property type="entry name" value="N-acetyltransferase"/>
</dbReference>
<dbReference type="STRING" id="460265.Mnod_4466"/>
<dbReference type="InterPro" id="IPR000182">
    <property type="entry name" value="GNAT_dom"/>
</dbReference>
<dbReference type="OrthoDB" id="6293260at2"/>
<dbReference type="PROSITE" id="PS51186">
    <property type="entry name" value="GNAT"/>
    <property type="match status" value="1"/>
</dbReference>
<dbReference type="RefSeq" id="WP_015930972.1">
    <property type="nucleotide sequence ID" value="NC_011894.1"/>
</dbReference>
<dbReference type="AlphaFoldDB" id="B8IBT0"/>
<dbReference type="Gene3D" id="3.40.630.30">
    <property type="match status" value="1"/>
</dbReference>
<dbReference type="eggNOG" id="COG1670">
    <property type="taxonomic scope" value="Bacteria"/>
</dbReference>
<protein>
    <submittedName>
        <fullName evidence="2">GCN5-related N-acetyltransferase</fullName>
    </submittedName>
</protein>
<dbReference type="EMBL" id="CP001349">
    <property type="protein sequence ID" value="ACL59334.1"/>
    <property type="molecule type" value="Genomic_DNA"/>
</dbReference>
<keyword evidence="3" id="KW-1185">Reference proteome</keyword>